<evidence type="ECO:0000256" key="3">
    <source>
        <dbReference type="ARBA" id="ARBA00022664"/>
    </source>
</evidence>
<dbReference type="GO" id="GO:0000974">
    <property type="term" value="C:Prp19 complex"/>
    <property type="evidence" value="ECO:0007669"/>
    <property type="project" value="TreeGrafter"/>
</dbReference>
<keyword evidence="5" id="KW-0508">mRNA splicing</keyword>
<dbReference type="Pfam" id="PF05700">
    <property type="entry name" value="BCAS2"/>
    <property type="match status" value="1"/>
</dbReference>
<name>A0A5J5EI43_9PEZI</name>
<dbReference type="GO" id="GO:0071013">
    <property type="term" value="C:catalytic step 2 spliceosome"/>
    <property type="evidence" value="ECO:0007669"/>
    <property type="project" value="TreeGrafter"/>
</dbReference>
<reference evidence="8 9" key="1">
    <citation type="submission" date="2019-09" db="EMBL/GenBank/DDBJ databases">
        <title>Draft genome of the ectomycorrhizal ascomycete Sphaerosporella brunnea.</title>
        <authorList>
            <consortium name="DOE Joint Genome Institute"/>
            <person name="Benucci G.M."/>
            <person name="Marozzi G."/>
            <person name="Antonielli L."/>
            <person name="Sanchez S."/>
            <person name="Marco P."/>
            <person name="Wang X."/>
            <person name="Falini L.B."/>
            <person name="Barry K."/>
            <person name="Haridas S."/>
            <person name="Lipzen A."/>
            <person name="Labutti K."/>
            <person name="Grigoriev I.V."/>
            <person name="Murat C."/>
            <person name="Martin F."/>
            <person name="Albertini E."/>
            <person name="Donnini D."/>
            <person name="Bonito G."/>
        </authorList>
    </citation>
    <scope>NUCLEOTIDE SEQUENCE [LARGE SCALE GENOMIC DNA]</scope>
    <source>
        <strain evidence="8 9">Sb_GMNB300</strain>
    </source>
</reference>
<evidence type="ECO:0000256" key="6">
    <source>
        <dbReference type="ARBA" id="ARBA00023242"/>
    </source>
</evidence>
<dbReference type="AlphaFoldDB" id="A0A5J5EI43"/>
<evidence type="ECO:0000313" key="8">
    <source>
        <dbReference type="EMBL" id="KAA8894901.1"/>
    </source>
</evidence>
<keyword evidence="7" id="KW-0175">Coiled coil</keyword>
<keyword evidence="3" id="KW-0507">mRNA processing</keyword>
<dbReference type="PANTHER" id="PTHR13296">
    <property type="entry name" value="BCAS2 PROTEIN"/>
    <property type="match status" value="1"/>
</dbReference>
<dbReference type="EMBL" id="VXIS01000303">
    <property type="protein sequence ID" value="KAA8894901.1"/>
    <property type="molecule type" value="Genomic_DNA"/>
</dbReference>
<comment type="caution">
    <text evidence="8">The sequence shown here is derived from an EMBL/GenBank/DDBJ whole genome shotgun (WGS) entry which is preliminary data.</text>
</comment>
<dbReference type="Proteomes" id="UP000326924">
    <property type="component" value="Unassembled WGS sequence"/>
</dbReference>
<evidence type="ECO:0000256" key="4">
    <source>
        <dbReference type="ARBA" id="ARBA00022728"/>
    </source>
</evidence>
<accession>A0A5J5EI43</accession>
<evidence type="ECO:0000256" key="7">
    <source>
        <dbReference type="SAM" id="Coils"/>
    </source>
</evidence>
<dbReference type="GO" id="GO:0071011">
    <property type="term" value="C:precatalytic spliceosome"/>
    <property type="evidence" value="ECO:0007669"/>
    <property type="project" value="TreeGrafter"/>
</dbReference>
<organism evidence="8 9">
    <name type="scientific">Sphaerosporella brunnea</name>
    <dbReference type="NCBI Taxonomy" id="1250544"/>
    <lineage>
        <taxon>Eukaryota</taxon>
        <taxon>Fungi</taxon>
        <taxon>Dikarya</taxon>
        <taxon>Ascomycota</taxon>
        <taxon>Pezizomycotina</taxon>
        <taxon>Pezizomycetes</taxon>
        <taxon>Pezizales</taxon>
        <taxon>Pyronemataceae</taxon>
        <taxon>Sphaerosporella</taxon>
    </lineage>
</organism>
<gene>
    <name evidence="8" type="ORF">FN846DRAFT_912386</name>
</gene>
<dbReference type="GO" id="GO:0006397">
    <property type="term" value="P:mRNA processing"/>
    <property type="evidence" value="ECO:0007669"/>
    <property type="project" value="UniProtKB-KW"/>
</dbReference>
<comment type="subcellular location">
    <subcellularLocation>
        <location evidence="1">Nucleus</location>
    </subcellularLocation>
</comment>
<dbReference type="InterPro" id="IPR008409">
    <property type="entry name" value="SPF27"/>
</dbReference>
<evidence type="ECO:0000256" key="1">
    <source>
        <dbReference type="ARBA" id="ARBA00004123"/>
    </source>
</evidence>
<evidence type="ECO:0000313" key="9">
    <source>
        <dbReference type="Proteomes" id="UP000326924"/>
    </source>
</evidence>
<sequence length="126" mass="14088">MPQAEPSISIRRRRTRRTRNIQQLEAAYASLTHLGTRARSSAPHGKNAWLVHNASLEALLKAHEEALMALRTQIELVNKARKAAQVAAALEVVRLEERWRKAVGPLEVEVAIKAGLEEGRRREAEG</sequence>
<dbReference type="InParanoid" id="A0A5J5EI43"/>
<keyword evidence="6" id="KW-0539">Nucleus</keyword>
<comment type="similarity">
    <text evidence="2">Belongs to the SPF27 family.</text>
</comment>
<keyword evidence="9" id="KW-1185">Reference proteome</keyword>
<dbReference type="PANTHER" id="PTHR13296:SF0">
    <property type="entry name" value="PRE-MRNA-SPLICING FACTOR SPF27"/>
    <property type="match status" value="1"/>
</dbReference>
<evidence type="ECO:0000256" key="5">
    <source>
        <dbReference type="ARBA" id="ARBA00023187"/>
    </source>
</evidence>
<evidence type="ECO:0000256" key="2">
    <source>
        <dbReference type="ARBA" id="ARBA00010788"/>
    </source>
</evidence>
<keyword evidence="4" id="KW-0747">Spliceosome</keyword>
<feature type="coiled-coil region" evidence="7">
    <location>
        <begin position="53"/>
        <end position="80"/>
    </location>
</feature>
<dbReference type="GO" id="GO:0008380">
    <property type="term" value="P:RNA splicing"/>
    <property type="evidence" value="ECO:0007669"/>
    <property type="project" value="UniProtKB-KW"/>
</dbReference>
<protein>
    <submittedName>
        <fullName evidence="8">Uncharacterized protein</fullName>
    </submittedName>
</protein>
<proteinExistence type="inferred from homology"/>